<dbReference type="Pfam" id="PF25762">
    <property type="entry name" value="HAUS1"/>
    <property type="match status" value="1"/>
</dbReference>
<feature type="region of interest" description="Disordered" evidence="2">
    <location>
        <begin position="396"/>
        <end position="460"/>
    </location>
</feature>
<gene>
    <name evidence="3" type="ORF">A0H81_00275</name>
</gene>
<proteinExistence type="predicted"/>
<feature type="compositionally biased region" description="Polar residues" evidence="2">
    <location>
        <begin position="400"/>
        <end position="416"/>
    </location>
</feature>
<dbReference type="AlphaFoldDB" id="A0A1C7MQL3"/>
<dbReference type="InterPro" id="IPR014848">
    <property type="entry name" value="Rgp1"/>
</dbReference>
<protein>
    <submittedName>
        <fullName evidence="3">Uncharacterized protein</fullName>
    </submittedName>
</protein>
<feature type="region of interest" description="Disordered" evidence="2">
    <location>
        <begin position="338"/>
        <end position="358"/>
    </location>
</feature>
<feature type="region of interest" description="Disordered" evidence="2">
    <location>
        <begin position="502"/>
        <end position="595"/>
    </location>
</feature>
<dbReference type="Pfam" id="PF08737">
    <property type="entry name" value="Rgp1"/>
    <property type="match status" value="1"/>
</dbReference>
<dbReference type="EMBL" id="LUGG01000001">
    <property type="protein sequence ID" value="OBZ78729.1"/>
    <property type="molecule type" value="Genomic_DNA"/>
</dbReference>
<feature type="compositionally biased region" description="Acidic residues" evidence="2">
    <location>
        <begin position="1089"/>
        <end position="1106"/>
    </location>
</feature>
<accession>A0A1C7MQL3</accession>
<dbReference type="PANTHER" id="PTHR12507">
    <property type="entry name" value="REDUCED GROWTH PHENOTYPE 1 RGP1, YEAST -RELATED"/>
    <property type="match status" value="1"/>
</dbReference>
<dbReference type="Proteomes" id="UP000092993">
    <property type="component" value="Unassembled WGS sequence"/>
</dbReference>
<reference evidence="3 4" key="1">
    <citation type="submission" date="2016-03" db="EMBL/GenBank/DDBJ databases">
        <title>Whole genome sequencing of Grifola frondosa 9006-11.</title>
        <authorList>
            <person name="Min B."/>
            <person name="Park H."/>
            <person name="Kim J.-G."/>
            <person name="Cho H."/>
            <person name="Oh Y.-L."/>
            <person name="Kong W.-S."/>
            <person name="Choi I.-G."/>
        </authorList>
    </citation>
    <scope>NUCLEOTIDE SEQUENCE [LARGE SCALE GENOMIC DNA]</scope>
    <source>
        <strain evidence="3 4">9006-11</strain>
    </source>
</reference>
<dbReference type="OMA" id="EMVECEV"/>
<feature type="region of interest" description="Disordered" evidence="2">
    <location>
        <begin position="471"/>
        <end position="490"/>
    </location>
</feature>
<evidence type="ECO:0000313" key="3">
    <source>
        <dbReference type="EMBL" id="OBZ78729.1"/>
    </source>
</evidence>
<keyword evidence="4" id="KW-1185">Reference proteome</keyword>
<evidence type="ECO:0000256" key="2">
    <source>
        <dbReference type="SAM" id="MobiDB-lite"/>
    </source>
</evidence>
<dbReference type="InterPro" id="IPR026243">
    <property type="entry name" value="HAUS1"/>
</dbReference>
<feature type="compositionally biased region" description="Basic residues" evidence="2">
    <location>
        <begin position="19"/>
        <end position="28"/>
    </location>
</feature>
<feature type="region of interest" description="Disordered" evidence="2">
    <location>
        <begin position="1040"/>
        <end position="1062"/>
    </location>
</feature>
<evidence type="ECO:0000313" key="4">
    <source>
        <dbReference type="Proteomes" id="UP000092993"/>
    </source>
</evidence>
<sequence>MSLSRRPGESAGSRQRGFQSKRPRRRSIRAQSETCSPANGEYSGTEVTILDQVVRNLLPYREGLYTTAEGSQLLASTRTMDIHSSDHPAKERADEYYRLRARKYSYLTDYIKILSRDSEVDQYAEALVSIADALGIDDLSFLSVSSAISRLSAEELALKRSLLRLKHAEEELAAHLAKAKHEETLISKWTEIINDQSNSENSVAVLERRKAALMTKAREYQKELDVVMKDMPAAPPLSASELTAYHKRVRKKEQELKEKRARVQAFQGLPPNIELARHELRKARDEQMHFPGKLPRGTFHQLCAPGTTAYLPGTVPRTAAPTFPSRGTAEGEITTRKGLIGRGRPPRGADELPISIDPTKRRLLTSKSLSVSIASPEKETLKSSSPSVQYELLNRFKPVTPTSPRISSPLARSQSLPIAPNHPHARKQSVLDGQLQLQDLRPPTSLSPFSPTPNASTSTFSLSLDPIAESAAASPVPPSTPSFPSPLPDAAAANVRTQLPVINNPDAPAQVNGTYSYPPPTSTRGPARRPSQLGHGPHLRASNIYSRRAQRPPSGYADDYAAPGRGGGGRALAHPAPPPRTSAAAAGRRRRQHGHQLISQLTEHLATRGAARLTRPLDLALCGASLAALPEHSYAAIAGSAALGAVAPRAHAVCVLDVSPSPSSSVGLGLGTVEDEEDIDPDAPLPTFEVQPSMLAVDLSLAPGESRSYTYTIVLPENLPPTFRGRALRFSYQFILGICRAAPAGPTAGPAGANSSSRVMKVPIRVYNNVTVGRPPTPYDLLWPVVSWKMRPRPPGKVVEEQKTPLKKLRKAPHISSPGIAFSESGTFEDMQEYARNLLASFPDPNTRGVRIKLPIEAIQGGIKLDQVREREEQGSPTGCRQAVELLTRNPKKASYDVNKDGVKVAVLTFTNTEAFRDARGARISSELHFVTYALETHAARACGAPLVLYARDAAYDVLAGHPPDASPAFQVDVSEQAASPSKRNAPHPGGLEWKVRLCLLVAVASPGARDGAEGVRLRHLVRDGPNGHWGSSWKAAPTIAPMERPETRAQSANGAEEQVPATPSTAKEWMSYFAASLLGPSNVGYHDGDEDIDEEDGGAEGEDGEGTWKDVKVEMVECEVPIRVWPGNTAFKATDVVFNV</sequence>
<dbReference type="STRING" id="5627.A0A1C7MQL3"/>
<feature type="region of interest" description="Disordered" evidence="2">
    <location>
        <begin position="1085"/>
        <end position="1108"/>
    </location>
</feature>
<feature type="coiled-coil region" evidence="1">
    <location>
        <begin position="151"/>
        <end position="269"/>
    </location>
</feature>
<feature type="compositionally biased region" description="Low complexity" evidence="2">
    <location>
        <begin position="442"/>
        <end position="453"/>
    </location>
</feature>
<organism evidence="3 4">
    <name type="scientific">Grifola frondosa</name>
    <name type="common">Maitake</name>
    <name type="synonym">Polyporus frondosus</name>
    <dbReference type="NCBI Taxonomy" id="5627"/>
    <lineage>
        <taxon>Eukaryota</taxon>
        <taxon>Fungi</taxon>
        <taxon>Dikarya</taxon>
        <taxon>Basidiomycota</taxon>
        <taxon>Agaricomycotina</taxon>
        <taxon>Agaricomycetes</taxon>
        <taxon>Polyporales</taxon>
        <taxon>Grifolaceae</taxon>
        <taxon>Grifola</taxon>
    </lineage>
</organism>
<feature type="compositionally biased region" description="Pro residues" evidence="2">
    <location>
        <begin position="475"/>
        <end position="487"/>
    </location>
</feature>
<feature type="region of interest" description="Disordered" evidence="2">
    <location>
        <begin position="1"/>
        <end position="41"/>
    </location>
</feature>
<keyword evidence="1" id="KW-0175">Coiled coil</keyword>
<dbReference type="OrthoDB" id="1918at2759"/>
<comment type="caution">
    <text evidence="3">The sequence shown here is derived from an EMBL/GenBank/DDBJ whole genome shotgun (WGS) entry which is preliminary data.</text>
</comment>
<name>A0A1C7MQL3_GRIFR</name>
<evidence type="ECO:0000256" key="1">
    <source>
        <dbReference type="SAM" id="Coils"/>
    </source>
</evidence>